<comment type="caution">
    <text evidence="7">The sequence shown here is derived from an EMBL/GenBank/DDBJ whole genome shotgun (WGS) entry which is preliminary data.</text>
</comment>
<dbReference type="AlphaFoldDB" id="A0A2G9YQ25"/>
<feature type="transmembrane region" description="Helical" evidence="5">
    <location>
        <begin position="102"/>
        <end position="125"/>
    </location>
</feature>
<dbReference type="Proteomes" id="UP000231567">
    <property type="component" value="Unassembled WGS sequence"/>
</dbReference>
<keyword evidence="2 5" id="KW-0812">Transmembrane</keyword>
<feature type="transmembrane region" description="Helical" evidence="5">
    <location>
        <begin position="6"/>
        <end position="24"/>
    </location>
</feature>
<organism evidence="7 8">
    <name type="scientific">Candidatus Nealsonbacteria bacterium CG23_combo_of_CG06-09_8_20_14_all_40_13</name>
    <dbReference type="NCBI Taxonomy" id="1974724"/>
    <lineage>
        <taxon>Bacteria</taxon>
        <taxon>Candidatus Nealsoniibacteriota</taxon>
    </lineage>
</organism>
<dbReference type="SUPFAM" id="SSF55797">
    <property type="entry name" value="PR-1-like"/>
    <property type="match status" value="1"/>
</dbReference>
<dbReference type="Gene3D" id="3.40.33.10">
    <property type="entry name" value="CAP"/>
    <property type="match status" value="1"/>
</dbReference>
<keyword evidence="4 5" id="KW-0472">Membrane</keyword>
<dbReference type="EMBL" id="PCRM01000044">
    <property type="protein sequence ID" value="PIP21347.1"/>
    <property type="molecule type" value="Genomic_DNA"/>
</dbReference>
<dbReference type="GO" id="GO:0016020">
    <property type="term" value="C:membrane"/>
    <property type="evidence" value="ECO:0007669"/>
    <property type="project" value="UniProtKB-SubCell"/>
</dbReference>
<evidence type="ECO:0000256" key="1">
    <source>
        <dbReference type="ARBA" id="ARBA00004141"/>
    </source>
</evidence>
<evidence type="ECO:0000256" key="4">
    <source>
        <dbReference type="ARBA" id="ARBA00023136"/>
    </source>
</evidence>
<evidence type="ECO:0000259" key="6">
    <source>
        <dbReference type="Pfam" id="PF00188"/>
    </source>
</evidence>
<evidence type="ECO:0000313" key="7">
    <source>
        <dbReference type="EMBL" id="PIP21347.1"/>
    </source>
</evidence>
<comment type="subcellular location">
    <subcellularLocation>
        <location evidence="1">Membrane</location>
        <topology evidence="1">Multi-pass membrane protein</topology>
    </subcellularLocation>
</comment>
<dbReference type="Pfam" id="PF00188">
    <property type="entry name" value="CAP"/>
    <property type="match status" value="1"/>
</dbReference>
<accession>A0A2G9YQ25</accession>
<dbReference type="GO" id="GO:0009403">
    <property type="term" value="P:toxin biosynthetic process"/>
    <property type="evidence" value="ECO:0007669"/>
    <property type="project" value="InterPro"/>
</dbReference>
<feature type="transmembrane region" description="Helical" evidence="5">
    <location>
        <begin position="31"/>
        <end position="49"/>
    </location>
</feature>
<dbReference type="InterPro" id="IPR003825">
    <property type="entry name" value="Colicin-V_CvpA"/>
</dbReference>
<evidence type="ECO:0000256" key="3">
    <source>
        <dbReference type="ARBA" id="ARBA00022989"/>
    </source>
</evidence>
<sequence length="317" mass="35746">MNYIDIIIIIILILYLFDGFRRGFISVSLEIAEFLLSVIVALKFYPNVAKYISTFFSIPTFWQNIIGFLLVWIIAEIIFSLIARLVKSVIPGFLKRSFPNRILGIFVSFIKGLLIIAILLTLFFASPFLPHVKNAISSSLIGNTIVLKSAKTFVNFQKQLGGEIEQNFLYLTSKPSGETTKLNFKPKDYVVDSQAEQKMFDLVNLERKKAGLKPLVSSEELQKVARAHAWDMWQREYFAHISPDGIEPLLRVLNAGIKFQVVGENLALAPNANLAHIGLMNSPSHRDNILDNNFRQIGIGVIDGGIYGKMFVQNFTD</sequence>
<reference evidence="7 8" key="1">
    <citation type="submission" date="2017-09" db="EMBL/GenBank/DDBJ databases">
        <title>Depth-based differentiation of microbial function through sediment-hosted aquifers and enrichment of novel symbionts in the deep terrestrial subsurface.</title>
        <authorList>
            <person name="Probst A.J."/>
            <person name="Ladd B."/>
            <person name="Jarett J.K."/>
            <person name="Geller-Mcgrath D.E."/>
            <person name="Sieber C.M."/>
            <person name="Emerson J.B."/>
            <person name="Anantharaman K."/>
            <person name="Thomas B.C."/>
            <person name="Malmstrom R."/>
            <person name="Stieglmeier M."/>
            <person name="Klingl A."/>
            <person name="Woyke T."/>
            <person name="Ryan C.M."/>
            <person name="Banfield J.F."/>
        </authorList>
    </citation>
    <scope>NUCLEOTIDE SEQUENCE [LARGE SCALE GENOMIC DNA]</scope>
    <source>
        <strain evidence="7">CG23_combo_of_CG06-09_8_20_14_all_40_13</strain>
    </source>
</reference>
<dbReference type="PANTHER" id="PTHR31157">
    <property type="entry name" value="SCP DOMAIN-CONTAINING PROTEIN"/>
    <property type="match status" value="1"/>
</dbReference>
<evidence type="ECO:0000313" key="8">
    <source>
        <dbReference type="Proteomes" id="UP000231567"/>
    </source>
</evidence>
<dbReference type="PANTHER" id="PTHR31157:SF1">
    <property type="entry name" value="SCP DOMAIN-CONTAINING PROTEIN"/>
    <property type="match status" value="1"/>
</dbReference>
<protein>
    <recommendedName>
        <fullName evidence="6">SCP domain-containing protein</fullName>
    </recommendedName>
</protein>
<evidence type="ECO:0000256" key="5">
    <source>
        <dbReference type="SAM" id="Phobius"/>
    </source>
</evidence>
<dbReference type="InterPro" id="IPR035940">
    <property type="entry name" value="CAP_sf"/>
</dbReference>
<dbReference type="CDD" id="cd05379">
    <property type="entry name" value="CAP_bacterial"/>
    <property type="match status" value="1"/>
</dbReference>
<name>A0A2G9YQ25_9BACT</name>
<gene>
    <name evidence="7" type="ORF">COX39_03230</name>
</gene>
<dbReference type="InterPro" id="IPR014044">
    <property type="entry name" value="CAP_dom"/>
</dbReference>
<evidence type="ECO:0000256" key="2">
    <source>
        <dbReference type="ARBA" id="ARBA00022692"/>
    </source>
</evidence>
<proteinExistence type="predicted"/>
<dbReference type="Pfam" id="PF02674">
    <property type="entry name" value="Colicin_V"/>
    <property type="match status" value="1"/>
</dbReference>
<feature type="transmembrane region" description="Helical" evidence="5">
    <location>
        <begin position="61"/>
        <end position="82"/>
    </location>
</feature>
<feature type="domain" description="SCP" evidence="6">
    <location>
        <begin position="200"/>
        <end position="315"/>
    </location>
</feature>
<keyword evidence="3 5" id="KW-1133">Transmembrane helix</keyword>